<proteinExistence type="predicted"/>
<feature type="compositionally biased region" description="Basic residues" evidence="1">
    <location>
        <begin position="21"/>
        <end position="31"/>
    </location>
</feature>
<dbReference type="AlphaFoldDB" id="A0A4Y7T214"/>
<protein>
    <submittedName>
        <fullName evidence="2">Uncharacterized protein</fullName>
    </submittedName>
</protein>
<sequence length="499" mass="55285">MDGWRFVEGYGVSKGREGPGHAKRQAPKLRREKQDPSRMSTQSVVLLWTIRGEEKNVVTKERGEGDKIGFSSGDSREREMGLTEAERPLIEITIHRSSRLVILRVCAACFLTYPLSAVVGSMETLVWIGNSARMSVLTSFIPSILALYHLARHPFDLAHPTLRGPIAQPTPSCRPSVQANLSSPLLSVRQRTPTSHPHHHRWWFSLHRLAQAPYSASDDRECERNSDSGPIDETRGSWSTYRGGTANAVERTETLEHVINLRPMVASPILQASPDALWLRAVQPFLSALLFACPSPLPRTPLRHPLILKRPGKLSSPAIPYHHPAWITRQPGLMTLDRRGVPGIRDLGSRGGETQDTYSERRHSLGETTAPPTTISINGAHERRVSTIEVAYPESTLPHDRCEVLKHDRCCLGGATGGAQLPGTVARVGTESTVPGGRTTPTKAPNTMNIIWTHAWALRPYLENRTGREREMEAFAVRLHALFFRPPLRVVLPSHAPGG</sequence>
<reference evidence="2 3" key="1">
    <citation type="journal article" date="2019" name="Nat. Ecol. Evol.">
        <title>Megaphylogeny resolves global patterns of mushroom evolution.</title>
        <authorList>
            <person name="Varga T."/>
            <person name="Krizsan K."/>
            <person name="Foldi C."/>
            <person name="Dima B."/>
            <person name="Sanchez-Garcia M."/>
            <person name="Sanchez-Ramirez S."/>
            <person name="Szollosi G.J."/>
            <person name="Szarkandi J.G."/>
            <person name="Papp V."/>
            <person name="Albert L."/>
            <person name="Andreopoulos W."/>
            <person name="Angelini C."/>
            <person name="Antonin V."/>
            <person name="Barry K.W."/>
            <person name="Bougher N.L."/>
            <person name="Buchanan P."/>
            <person name="Buyck B."/>
            <person name="Bense V."/>
            <person name="Catcheside P."/>
            <person name="Chovatia M."/>
            <person name="Cooper J."/>
            <person name="Damon W."/>
            <person name="Desjardin D."/>
            <person name="Finy P."/>
            <person name="Geml J."/>
            <person name="Haridas S."/>
            <person name="Hughes K."/>
            <person name="Justo A."/>
            <person name="Karasinski D."/>
            <person name="Kautmanova I."/>
            <person name="Kiss B."/>
            <person name="Kocsube S."/>
            <person name="Kotiranta H."/>
            <person name="LaButti K.M."/>
            <person name="Lechner B.E."/>
            <person name="Liimatainen K."/>
            <person name="Lipzen A."/>
            <person name="Lukacs Z."/>
            <person name="Mihaltcheva S."/>
            <person name="Morgado L.N."/>
            <person name="Niskanen T."/>
            <person name="Noordeloos M.E."/>
            <person name="Ohm R.A."/>
            <person name="Ortiz-Santana B."/>
            <person name="Ovrebo C."/>
            <person name="Racz N."/>
            <person name="Riley R."/>
            <person name="Savchenko A."/>
            <person name="Shiryaev A."/>
            <person name="Soop K."/>
            <person name="Spirin V."/>
            <person name="Szebenyi C."/>
            <person name="Tomsovsky M."/>
            <person name="Tulloss R.E."/>
            <person name="Uehling J."/>
            <person name="Grigoriev I.V."/>
            <person name="Vagvolgyi C."/>
            <person name="Papp T."/>
            <person name="Martin F.M."/>
            <person name="Miettinen O."/>
            <person name="Hibbett D.S."/>
            <person name="Nagy L.G."/>
        </authorList>
    </citation>
    <scope>NUCLEOTIDE SEQUENCE [LARGE SCALE GENOMIC DNA]</scope>
    <source>
        <strain evidence="2 3">FP101781</strain>
    </source>
</reference>
<feature type="region of interest" description="Disordered" evidence="1">
    <location>
        <begin position="343"/>
        <end position="375"/>
    </location>
</feature>
<accession>A0A4Y7T214</accession>
<organism evidence="2 3">
    <name type="scientific">Coprinellus micaceus</name>
    <name type="common">Glistening ink-cap mushroom</name>
    <name type="synonym">Coprinus micaceus</name>
    <dbReference type="NCBI Taxonomy" id="71717"/>
    <lineage>
        <taxon>Eukaryota</taxon>
        <taxon>Fungi</taxon>
        <taxon>Dikarya</taxon>
        <taxon>Basidiomycota</taxon>
        <taxon>Agaricomycotina</taxon>
        <taxon>Agaricomycetes</taxon>
        <taxon>Agaricomycetidae</taxon>
        <taxon>Agaricales</taxon>
        <taxon>Agaricineae</taxon>
        <taxon>Psathyrellaceae</taxon>
        <taxon>Coprinellus</taxon>
    </lineage>
</organism>
<evidence type="ECO:0000256" key="1">
    <source>
        <dbReference type="SAM" id="MobiDB-lite"/>
    </source>
</evidence>
<comment type="caution">
    <text evidence="2">The sequence shown here is derived from an EMBL/GenBank/DDBJ whole genome shotgun (WGS) entry which is preliminary data.</text>
</comment>
<evidence type="ECO:0000313" key="2">
    <source>
        <dbReference type="EMBL" id="TEB27988.1"/>
    </source>
</evidence>
<dbReference type="EMBL" id="QPFP01000036">
    <property type="protein sequence ID" value="TEB27988.1"/>
    <property type="molecule type" value="Genomic_DNA"/>
</dbReference>
<feature type="compositionally biased region" description="Basic and acidic residues" evidence="1">
    <location>
        <begin position="217"/>
        <end position="226"/>
    </location>
</feature>
<gene>
    <name evidence="2" type="ORF">FA13DRAFT_1776265</name>
</gene>
<name>A0A4Y7T214_COPMI</name>
<feature type="region of interest" description="Disordered" evidence="1">
    <location>
        <begin position="1"/>
        <end position="40"/>
    </location>
</feature>
<keyword evidence="3" id="KW-1185">Reference proteome</keyword>
<feature type="region of interest" description="Disordered" evidence="1">
    <location>
        <begin position="217"/>
        <end position="239"/>
    </location>
</feature>
<feature type="compositionally biased region" description="Polar residues" evidence="1">
    <location>
        <begin position="366"/>
        <end position="375"/>
    </location>
</feature>
<evidence type="ECO:0000313" key="3">
    <source>
        <dbReference type="Proteomes" id="UP000298030"/>
    </source>
</evidence>
<dbReference type="Proteomes" id="UP000298030">
    <property type="component" value="Unassembled WGS sequence"/>
</dbReference>